<proteinExistence type="predicted"/>
<name>A0A927BZ13_9BACL</name>
<comment type="caution">
    <text evidence="4">The sequence shown here is derived from an EMBL/GenBank/DDBJ whole genome shotgun (WGS) entry which is preliminary data.</text>
</comment>
<evidence type="ECO:0000256" key="3">
    <source>
        <dbReference type="PROSITE-ProRule" id="PRU00023"/>
    </source>
</evidence>
<feature type="repeat" description="ANK" evidence="3">
    <location>
        <begin position="125"/>
        <end position="157"/>
    </location>
</feature>
<dbReference type="AlphaFoldDB" id="A0A927BZ13"/>
<accession>A0A927BZ13</accession>
<evidence type="ECO:0000256" key="1">
    <source>
        <dbReference type="ARBA" id="ARBA00022737"/>
    </source>
</evidence>
<keyword evidence="2 3" id="KW-0040">ANK repeat</keyword>
<dbReference type="Proteomes" id="UP000621560">
    <property type="component" value="Unassembled WGS sequence"/>
</dbReference>
<evidence type="ECO:0000256" key="2">
    <source>
        <dbReference type="ARBA" id="ARBA00023043"/>
    </source>
</evidence>
<dbReference type="SMART" id="SM00248">
    <property type="entry name" value="ANK"/>
    <property type="match status" value="5"/>
</dbReference>
<dbReference type="PROSITE" id="PS50297">
    <property type="entry name" value="ANK_REP_REGION"/>
    <property type="match status" value="3"/>
</dbReference>
<dbReference type="SUPFAM" id="SSF48403">
    <property type="entry name" value="Ankyrin repeat"/>
    <property type="match status" value="1"/>
</dbReference>
<gene>
    <name evidence="4" type="ORF">IDH44_25230</name>
</gene>
<dbReference type="Pfam" id="PF12796">
    <property type="entry name" value="Ank_2"/>
    <property type="match status" value="1"/>
</dbReference>
<organism evidence="4 5">
    <name type="scientific">Paenibacillus sabuli</name>
    <dbReference type="NCBI Taxonomy" id="2772509"/>
    <lineage>
        <taxon>Bacteria</taxon>
        <taxon>Bacillati</taxon>
        <taxon>Bacillota</taxon>
        <taxon>Bacilli</taxon>
        <taxon>Bacillales</taxon>
        <taxon>Paenibacillaceae</taxon>
        <taxon>Paenibacillus</taxon>
    </lineage>
</organism>
<dbReference type="Gene3D" id="1.25.40.20">
    <property type="entry name" value="Ankyrin repeat-containing domain"/>
    <property type="match status" value="2"/>
</dbReference>
<feature type="repeat" description="ANK" evidence="3">
    <location>
        <begin position="90"/>
        <end position="122"/>
    </location>
</feature>
<evidence type="ECO:0000313" key="5">
    <source>
        <dbReference type="Proteomes" id="UP000621560"/>
    </source>
</evidence>
<dbReference type="RefSeq" id="WP_190921595.1">
    <property type="nucleotide sequence ID" value="NZ_JACXIZ010000070.1"/>
</dbReference>
<evidence type="ECO:0000313" key="4">
    <source>
        <dbReference type="EMBL" id="MBD2848496.1"/>
    </source>
</evidence>
<reference evidence="4" key="1">
    <citation type="submission" date="2020-09" db="EMBL/GenBank/DDBJ databases">
        <title>A novel bacterium of genus Paenibacillus, isolated from South China Sea.</title>
        <authorList>
            <person name="Huang H."/>
            <person name="Mo K."/>
            <person name="Hu Y."/>
        </authorList>
    </citation>
    <scope>NUCLEOTIDE SEQUENCE</scope>
    <source>
        <strain evidence="4">IB182496</strain>
    </source>
</reference>
<dbReference type="InterPro" id="IPR002110">
    <property type="entry name" value="Ankyrin_rpt"/>
</dbReference>
<dbReference type="InterPro" id="IPR036770">
    <property type="entry name" value="Ankyrin_rpt-contain_sf"/>
</dbReference>
<feature type="repeat" description="ANK" evidence="3">
    <location>
        <begin position="232"/>
        <end position="261"/>
    </location>
</feature>
<dbReference type="PANTHER" id="PTHR24171">
    <property type="entry name" value="ANKYRIN REPEAT DOMAIN-CONTAINING PROTEIN 39-RELATED"/>
    <property type="match status" value="1"/>
</dbReference>
<protein>
    <submittedName>
        <fullName evidence="4">Ankyrin repeat domain-containing protein</fullName>
    </submittedName>
</protein>
<dbReference type="PROSITE" id="PS50088">
    <property type="entry name" value="ANK_REPEAT"/>
    <property type="match status" value="3"/>
</dbReference>
<keyword evidence="5" id="KW-1185">Reference proteome</keyword>
<sequence>MRINETDPLAVALLEAIRTGDTSALQHLLTAHPGLATARIVAIDGRQREMSRTPLHVAADWPGHFPGGAATVAILVRAGADVNARFVGAHMETPLHWAASSNDIDVLDALLDTGADIEAPGAVIAGGTPLDDAVAFGQWEAARRLVERGADFSLWHAAALGRLEAIEAHFAGDVLNRRYPWGMGGNGSGPRPSSSTHEVTVAFWCACYGGQLRAAESLLERGAELNWAAVWDGRTPLDAAMRSASDTLVKWLRDRGARSSS</sequence>
<keyword evidence="1" id="KW-0677">Repeat</keyword>
<dbReference type="EMBL" id="JACXIZ010000070">
    <property type="protein sequence ID" value="MBD2848496.1"/>
    <property type="molecule type" value="Genomic_DNA"/>
</dbReference>